<evidence type="ECO:0000256" key="5">
    <source>
        <dbReference type="PIRSR" id="PIRSR603469-4"/>
    </source>
</evidence>
<proteinExistence type="inferred from homology"/>
<evidence type="ECO:0000256" key="4">
    <source>
        <dbReference type="PIRSR" id="PIRSR603469-3"/>
    </source>
</evidence>
<dbReference type="EMBL" id="CP003261">
    <property type="protein sequence ID" value="AGK98564.1"/>
    <property type="molecule type" value="Genomic_DNA"/>
</dbReference>
<keyword evidence="7" id="KW-1133">Transmembrane helix</keyword>
<name>R4KDH7_CLOPA</name>
<evidence type="ECO:0000313" key="8">
    <source>
        <dbReference type="EMBL" id="AGK98564.1"/>
    </source>
</evidence>
<reference evidence="8 9" key="1">
    <citation type="submission" date="2012-01" db="EMBL/GenBank/DDBJ databases">
        <title>Complete sequence of chromosome of Clostridium pasteurianum BC1.</title>
        <authorList>
            <consortium name="US DOE Joint Genome Institute"/>
            <person name="Lucas S."/>
            <person name="Han J."/>
            <person name="Lapidus A."/>
            <person name="Cheng J.-F."/>
            <person name="Goodwin L."/>
            <person name="Pitluck S."/>
            <person name="Peters L."/>
            <person name="Mikhailova N."/>
            <person name="Teshima H."/>
            <person name="Detter J.C."/>
            <person name="Han C."/>
            <person name="Tapia R."/>
            <person name="Land M."/>
            <person name="Hauser L."/>
            <person name="Kyrpides N."/>
            <person name="Ivanova N."/>
            <person name="Pagani I."/>
            <person name="Dunn J."/>
            <person name="Taghavi S."/>
            <person name="Francis A."/>
            <person name="van der Lelie D."/>
            <person name="Woyke T."/>
        </authorList>
    </citation>
    <scope>NUCLEOTIDE SEQUENCE [LARGE SCALE GENOMIC DNA]</scope>
    <source>
        <strain evidence="8 9">BC1</strain>
    </source>
</reference>
<feature type="binding site" evidence="3">
    <location>
        <begin position="231"/>
        <end position="232"/>
    </location>
    <ligand>
        <name>substrate</name>
    </ligand>
</feature>
<protein>
    <submittedName>
        <fullName evidence="8">Beta-fructosidase, levanase/invertase</fullName>
    </submittedName>
</protein>
<keyword evidence="4" id="KW-0479">Metal-binding</keyword>
<feature type="binding site" evidence="3">
    <location>
        <position position="80"/>
    </location>
    <ligand>
        <name>substrate</name>
    </ligand>
</feature>
<evidence type="ECO:0000313" key="9">
    <source>
        <dbReference type="Proteomes" id="UP000013523"/>
    </source>
</evidence>
<organism evidence="8 9">
    <name type="scientific">Clostridium pasteurianum BC1</name>
    <dbReference type="NCBI Taxonomy" id="86416"/>
    <lineage>
        <taxon>Bacteria</taxon>
        <taxon>Bacillati</taxon>
        <taxon>Bacillota</taxon>
        <taxon>Clostridia</taxon>
        <taxon>Eubacteriales</taxon>
        <taxon>Clostridiaceae</taxon>
        <taxon>Clostridium</taxon>
    </lineage>
</organism>
<evidence type="ECO:0000256" key="7">
    <source>
        <dbReference type="SAM" id="Phobius"/>
    </source>
</evidence>
<sequence>MQKREIYKKASKRLVALVICLGVLLIIFLSSYQLNKKIINIVHPSIWSRQQAQNFVLTKENTASNIDPNFKLAAPDLWIWDTWPLTKRDGSVATVNGYKVIFALTAPRSVDWDKRHDVARISCFYSEDGKHWTYKGPAYNPEDALGSRQWAGSAMLDDNGKVQFFYTATGRKGEAVITSEQRLAKTTFDISADKNGVHLSNWSKHQVILEPDGVYYQTMQQAKGPIIYSFRDPCFFEDPKTGKEYLLFEGNKGGDDQRLKPENIGDELFRKTHIIPPEAENFNGNIGIAAAEDKDLTKFKLLTPLLEAAGVNQQLERPHVVIKGNQYYLFTISHRFTYAPGLNGPDGLYGFVGDSLRSNYKPLNGNGLVITNPANDPYQTYSWYVMPGGSVLSFINEYHVNGQLRYGGTFAPTLQISLTGDKSKITEELAEGVVTSSH</sequence>
<feature type="active site" description="Proton donor/acceptor" evidence="2">
    <location>
        <position position="316"/>
    </location>
</feature>
<dbReference type="SUPFAM" id="SSF75005">
    <property type="entry name" value="Arabinanase/levansucrase/invertase"/>
    <property type="match status" value="1"/>
</dbReference>
<dbReference type="GO" id="GO:0050053">
    <property type="term" value="F:levansucrase activity"/>
    <property type="evidence" value="ECO:0007669"/>
    <property type="project" value="InterPro"/>
</dbReference>
<comment type="similarity">
    <text evidence="1 6">Belongs to the glycosyl hydrolase 68 family.</text>
</comment>
<keyword evidence="7" id="KW-0472">Membrane</keyword>
<dbReference type="Gene3D" id="2.115.10.20">
    <property type="entry name" value="Glycosyl hydrolase domain, family 43"/>
    <property type="match status" value="1"/>
</dbReference>
<dbReference type="eggNOG" id="COG1621">
    <property type="taxonomic scope" value="Bacteria"/>
</dbReference>
<dbReference type="InterPro" id="IPR003469">
    <property type="entry name" value="Glyco_hydro_68"/>
</dbReference>
<feature type="binding site" evidence="3">
    <location>
        <position position="151"/>
    </location>
    <ligand>
        <name>substrate</name>
    </ligand>
</feature>
<feature type="binding site" evidence="4">
    <location>
        <position position="283"/>
    </location>
    <ligand>
        <name>Ca(2+)</name>
        <dbReference type="ChEBI" id="CHEBI:29108"/>
        <label>1</label>
    </ligand>
</feature>
<accession>R4KDH7</accession>
<keyword evidence="4" id="KW-0106">Calcium</keyword>
<dbReference type="STRING" id="86416.Clopa_3796"/>
<dbReference type="InterPro" id="IPR023296">
    <property type="entry name" value="Glyco_hydro_beta-prop_sf"/>
</dbReference>
<dbReference type="PATRIC" id="fig|86416.3.peg.3792"/>
<keyword evidence="7" id="KW-0812">Transmembrane</keyword>
<dbReference type="AlphaFoldDB" id="R4KDH7"/>
<comment type="cofactor">
    <cofactor evidence="4">
        <name>Ca(2+)</name>
        <dbReference type="ChEBI" id="CHEBI:29108"/>
    </cofactor>
</comment>
<dbReference type="Proteomes" id="UP000013523">
    <property type="component" value="Chromosome"/>
</dbReference>
<feature type="transmembrane region" description="Helical" evidence="7">
    <location>
        <begin position="14"/>
        <end position="34"/>
    </location>
</feature>
<evidence type="ECO:0000256" key="1">
    <source>
        <dbReference type="ARBA" id="ARBA00006775"/>
    </source>
</evidence>
<evidence type="ECO:0000256" key="3">
    <source>
        <dbReference type="PIRSR" id="PIRSR603469-2"/>
    </source>
</evidence>
<dbReference type="HOGENOM" id="CLU_031862_1_0_9"/>
<keyword evidence="9" id="KW-1185">Reference proteome</keyword>
<feature type="site" description="Transition state stabilizer" evidence="5">
    <location>
        <position position="232"/>
    </location>
</feature>
<gene>
    <name evidence="8" type="ORF">Clopa_3796</name>
</gene>
<feature type="binding site" evidence="3">
    <location>
        <begin position="314"/>
        <end position="316"/>
    </location>
    <ligand>
        <name>substrate</name>
    </ligand>
</feature>
<dbReference type="GO" id="GO:0009758">
    <property type="term" value="P:carbohydrate utilization"/>
    <property type="evidence" value="ECO:0007669"/>
    <property type="project" value="InterPro"/>
</dbReference>
<dbReference type="CDD" id="cd08997">
    <property type="entry name" value="GH68"/>
    <property type="match status" value="1"/>
</dbReference>
<dbReference type="GO" id="GO:0046872">
    <property type="term" value="F:metal ion binding"/>
    <property type="evidence" value="ECO:0007669"/>
    <property type="project" value="UniProtKB-KW"/>
</dbReference>
<feature type="active site" description="Nucleophile" evidence="2">
    <location>
        <position position="81"/>
    </location>
</feature>
<evidence type="ECO:0000256" key="6">
    <source>
        <dbReference type="RuleBase" id="RU361220"/>
    </source>
</evidence>
<dbReference type="Pfam" id="PF02435">
    <property type="entry name" value="Glyco_hydro_68"/>
    <property type="match status" value="1"/>
</dbReference>
<dbReference type="KEGG" id="cpas:Clopa_3796"/>
<dbReference type="RefSeq" id="WP_015616845.1">
    <property type="nucleotide sequence ID" value="NC_021182.1"/>
</dbReference>
<evidence type="ECO:0000256" key="2">
    <source>
        <dbReference type="PIRSR" id="PIRSR603469-1"/>
    </source>
</evidence>